<dbReference type="Pfam" id="PF00440">
    <property type="entry name" value="TetR_N"/>
    <property type="match status" value="1"/>
</dbReference>
<evidence type="ECO:0000313" key="4">
    <source>
        <dbReference type="EMBL" id="QPC84218.1"/>
    </source>
</evidence>
<feature type="domain" description="HTH tetR-type" evidence="3">
    <location>
        <begin position="4"/>
        <end position="64"/>
    </location>
</feature>
<dbReference type="Proteomes" id="UP000594468">
    <property type="component" value="Chromosome"/>
</dbReference>
<dbReference type="InterPro" id="IPR050109">
    <property type="entry name" value="HTH-type_TetR-like_transc_reg"/>
</dbReference>
<keyword evidence="1 2" id="KW-0238">DNA-binding</keyword>
<dbReference type="InterPro" id="IPR001647">
    <property type="entry name" value="HTH_TetR"/>
</dbReference>
<dbReference type="RefSeq" id="WP_195172282.1">
    <property type="nucleotide sequence ID" value="NZ_CP062983.1"/>
</dbReference>
<feature type="DNA-binding region" description="H-T-H motif" evidence="2">
    <location>
        <begin position="27"/>
        <end position="46"/>
    </location>
</feature>
<dbReference type="KEGG" id="pmet:G4Y79_07550"/>
<name>A0A7S8ECI0_9CHLR</name>
<dbReference type="Gene3D" id="1.10.357.10">
    <property type="entry name" value="Tetracycline Repressor, domain 2"/>
    <property type="match status" value="1"/>
</dbReference>
<dbReference type="PROSITE" id="PS50977">
    <property type="entry name" value="HTH_TETR_2"/>
    <property type="match status" value="1"/>
</dbReference>
<organism evidence="4 5">
    <name type="scientific">Phototrophicus methaneseepsis</name>
    <dbReference type="NCBI Taxonomy" id="2710758"/>
    <lineage>
        <taxon>Bacteria</taxon>
        <taxon>Bacillati</taxon>
        <taxon>Chloroflexota</taxon>
        <taxon>Candidatus Thermofontia</taxon>
        <taxon>Phototrophicales</taxon>
        <taxon>Phototrophicaceae</taxon>
        <taxon>Phototrophicus</taxon>
    </lineage>
</organism>
<keyword evidence="5" id="KW-1185">Reference proteome</keyword>
<sequence length="188" mass="21077">MTEAEKRIAILNATLELIAEHGFHGAPIAKIAKKSGVSAGIIYHYFADKDDLIYGLYIHIKKEHARALLSQNLVGLPFPQNLKQMWLNAYAYYVTHPKETLFLEQYENSPYPQSLSEEVIDKYFSGLMQMIKAACSQGRMVDLPLDVIYELTFRVAAGIAKKQISGILALSDEQLDEVAEACCRAVTH</sequence>
<protein>
    <submittedName>
        <fullName evidence="4">TetR/AcrR family transcriptional regulator</fullName>
    </submittedName>
</protein>
<accession>A0A7S8ECI0</accession>
<evidence type="ECO:0000259" key="3">
    <source>
        <dbReference type="PROSITE" id="PS50977"/>
    </source>
</evidence>
<dbReference type="PANTHER" id="PTHR30055">
    <property type="entry name" value="HTH-TYPE TRANSCRIPTIONAL REGULATOR RUTR"/>
    <property type="match status" value="1"/>
</dbReference>
<dbReference type="InterPro" id="IPR009057">
    <property type="entry name" value="Homeodomain-like_sf"/>
</dbReference>
<dbReference type="EMBL" id="CP062983">
    <property type="protein sequence ID" value="QPC84218.1"/>
    <property type="molecule type" value="Genomic_DNA"/>
</dbReference>
<dbReference type="GO" id="GO:0000976">
    <property type="term" value="F:transcription cis-regulatory region binding"/>
    <property type="evidence" value="ECO:0007669"/>
    <property type="project" value="TreeGrafter"/>
</dbReference>
<dbReference type="AlphaFoldDB" id="A0A7S8ECI0"/>
<evidence type="ECO:0000256" key="2">
    <source>
        <dbReference type="PROSITE-ProRule" id="PRU00335"/>
    </source>
</evidence>
<dbReference type="Pfam" id="PF22604">
    <property type="entry name" value="TetR_HI_0893_C"/>
    <property type="match status" value="1"/>
</dbReference>
<reference evidence="4 5" key="1">
    <citation type="submission" date="2020-02" db="EMBL/GenBank/DDBJ databases">
        <authorList>
            <person name="Zheng R.K."/>
            <person name="Sun C.M."/>
        </authorList>
    </citation>
    <scope>NUCLEOTIDE SEQUENCE [LARGE SCALE GENOMIC DNA]</scope>
    <source>
        <strain evidence="5">rifampicinis</strain>
    </source>
</reference>
<dbReference type="InterPro" id="IPR054422">
    <property type="entry name" value="TetR-like_HI_0893_C"/>
</dbReference>
<dbReference type="PRINTS" id="PR00455">
    <property type="entry name" value="HTHTETR"/>
</dbReference>
<dbReference type="SUPFAM" id="SSF46689">
    <property type="entry name" value="Homeodomain-like"/>
    <property type="match status" value="1"/>
</dbReference>
<dbReference type="GO" id="GO:0003700">
    <property type="term" value="F:DNA-binding transcription factor activity"/>
    <property type="evidence" value="ECO:0007669"/>
    <property type="project" value="TreeGrafter"/>
</dbReference>
<dbReference type="PANTHER" id="PTHR30055:SF207">
    <property type="entry name" value="HTH-TYPE TRANSCRIPTIONAL REPRESSOR FATR"/>
    <property type="match status" value="1"/>
</dbReference>
<evidence type="ECO:0000313" key="5">
    <source>
        <dbReference type="Proteomes" id="UP000594468"/>
    </source>
</evidence>
<proteinExistence type="predicted"/>
<evidence type="ECO:0000256" key="1">
    <source>
        <dbReference type="ARBA" id="ARBA00023125"/>
    </source>
</evidence>
<gene>
    <name evidence="4" type="ORF">G4Y79_07550</name>
</gene>